<comment type="caution">
    <text evidence="1">The sequence shown here is derived from an EMBL/GenBank/DDBJ whole genome shotgun (WGS) entry which is preliminary data.</text>
</comment>
<keyword evidence="2" id="KW-1185">Reference proteome</keyword>
<organism evidence="1 2">
    <name type="scientific">Mobilitalea sibirica</name>
    <dbReference type="NCBI Taxonomy" id="1462919"/>
    <lineage>
        <taxon>Bacteria</taxon>
        <taxon>Bacillati</taxon>
        <taxon>Bacillota</taxon>
        <taxon>Clostridia</taxon>
        <taxon>Lachnospirales</taxon>
        <taxon>Lachnospiraceae</taxon>
        <taxon>Mobilitalea</taxon>
    </lineage>
</organism>
<dbReference type="AlphaFoldDB" id="A0A8J7HBX1"/>
<name>A0A8J7HBX1_9FIRM</name>
<dbReference type="Proteomes" id="UP000623269">
    <property type="component" value="Unassembled WGS sequence"/>
</dbReference>
<accession>A0A8J7HBX1</accession>
<reference evidence="1" key="1">
    <citation type="submission" date="2020-12" db="EMBL/GenBank/DDBJ databases">
        <title>M. sibirica DSM 26468T genome.</title>
        <authorList>
            <person name="Thieme N."/>
            <person name="Rettenmaier R."/>
            <person name="Zverlov V."/>
            <person name="Liebl W."/>
        </authorList>
    </citation>
    <scope>NUCLEOTIDE SEQUENCE</scope>
    <source>
        <strain evidence="1">DSM 26468</strain>
    </source>
</reference>
<gene>
    <name evidence="1" type="ORF">I5677_05910</name>
</gene>
<dbReference type="InterPro" id="IPR042099">
    <property type="entry name" value="ANL_N_sf"/>
</dbReference>
<dbReference type="EMBL" id="JAEAGR010000004">
    <property type="protein sequence ID" value="MBH1940432.1"/>
    <property type="molecule type" value="Genomic_DNA"/>
</dbReference>
<sequence>MSALTKYICSNAYRNYHAIEKYSDKLQNISNMSLLEVDNYIDTSLDELLQYVYENNAYYREKLNSIGYSPEEEFSREIFEKIETLSKDTLREDKDIVLCVPKKDIVHIHTSTGTLGGENIYVMYTMGDLYGSIWFRRSEDYLR</sequence>
<evidence type="ECO:0000313" key="1">
    <source>
        <dbReference type="EMBL" id="MBH1940432.1"/>
    </source>
</evidence>
<evidence type="ECO:0000313" key="2">
    <source>
        <dbReference type="Proteomes" id="UP000623269"/>
    </source>
</evidence>
<dbReference type="Gene3D" id="3.40.50.12780">
    <property type="entry name" value="N-terminal domain of ligase-like"/>
    <property type="match status" value="1"/>
</dbReference>
<dbReference type="RefSeq" id="WP_197660654.1">
    <property type="nucleotide sequence ID" value="NZ_JAEAGR010000004.1"/>
</dbReference>
<protein>
    <submittedName>
        <fullName evidence="1">Uncharacterized protein</fullName>
    </submittedName>
</protein>
<proteinExistence type="predicted"/>